<comment type="caution">
    <text evidence="1">The sequence shown here is derived from an EMBL/GenBank/DDBJ whole genome shotgun (WGS) entry which is preliminary data.</text>
</comment>
<proteinExistence type="predicted"/>
<name>A0A371EHI8_MUCPR</name>
<organism evidence="1 2">
    <name type="scientific">Mucuna pruriens</name>
    <name type="common">Velvet bean</name>
    <name type="synonym">Dolichos pruriens</name>
    <dbReference type="NCBI Taxonomy" id="157652"/>
    <lineage>
        <taxon>Eukaryota</taxon>
        <taxon>Viridiplantae</taxon>
        <taxon>Streptophyta</taxon>
        <taxon>Embryophyta</taxon>
        <taxon>Tracheophyta</taxon>
        <taxon>Spermatophyta</taxon>
        <taxon>Magnoliopsida</taxon>
        <taxon>eudicotyledons</taxon>
        <taxon>Gunneridae</taxon>
        <taxon>Pentapetalae</taxon>
        <taxon>rosids</taxon>
        <taxon>fabids</taxon>
        <taxon>Fabales</taxon>
        <taxon>Fabaceae</taxon>
        <taxon>Papilionoideae</taxon>
        <taxon>50 kb inversion clade</taxon>
        <taxon>NPAAA clade</taxon>
        <taxon>indigoferoid/millettioid clade</taxon>
        <taxon>Phaseoleae</taxon>
        <taxon>Mucuna</taxon>
    </lineage>
</organism>
<dbReference type="OrthoDB" id="10055717at2759"/>
<accession>A0A371EHI8</accession>
<dbReference type="EMBL" id="QJKJ01013895">
    <property type="protein sequence ID" value="RDX65454.1"/>
    <property type="molecule type" value="Genomic_DNA"/>
</dbReference>
<dbReference type="AlphaFoldDB" id="A0A371EHI8"/>
<reference evidence="1" key="1">
    <citation type="submission" date="2018-05" db="EMBL/GenBank/DDBJ databases">
        <title>Draft genome of Mucuna pruriens seed.</title>
        <authorList>
            <person name="Nnadi N.E."/>
            <person name="Vos R."/>
            <person name="Hasami M.H."/>
            <person name="Devisetty U.K."/>
            <person name="Aguiy J.C."/>
        </authorList>
    </citation>
    <scope>NUCLEOTIDE SEQUENCE [LARGE SCALE GENOMIC DNA]</scope>
    <source>
        <strain evidence="1">JCA_2017</strain>
    </source>
</reference>
<protein>
    <submittedName>
        <fullName evidence="1">Uncharacterized protein</fullName>
    </submittedName>
</protein>
<evidence type="ECO:0000313" key="1">
    <source>
        <dbReference type="EMBL" id="RDX65454.1"/>
    </source>
</evidence>
<gene>
    <name evidence="1" type="ORF">CR513_55890</name>
</gene>
<feature type="non-terminal residue" evidence="1">
    <location>
        <position position="1"/>
    </location>
</feature>
<dbReference type="Proteomes" id="UP000257109">
    <property type="component" value="Unassembled WGS sequence"/>
</dbReference>
<keyword evidence="2" id="KW-1185">Reference proteome</keyword>
<sequence>MLLLQEFNIEIRDKKGIENSIVDHLSRIEKEDDPMPIRDKTFATSWQHLSFHQRHPNYTGKDCKMMPSTTYEMIPTYGGFVMTKLFASAFLTPR</sequence>
<evidence type="ECO:0000313" key="2">
    <source>
        <dbReference type="Proteomes" id="UP000257109"/>
    </source>
</evidence>